<dbReference type="SMART" id="SM00063">
    <property type="entry name" value="FRI"/>
    <property type="match status" value="1"/>
</dbReference>
<keyword evidence="8" id="KW-0221">Differentiation</keyword>
<dbReference type="KEGG" id="pmrn:116940726"/>
<keyword evidence="5" id="KW-0964">Secreted</keyword>
<evidence type="ECO:0000256" key="1">
    <source>
        <dbReference type="ARBA" id="ARBA00004613"/>
    </source>
</evidence>
<dbReference type="GO" id="GO:2000026">
    <property type="term" value="P:regulation of multicellular organismal development"/>
    <property type="evidence" value="ECO:0007669"/>
    <property type="project" value="UniProtKB-ARBA"/>
</dbReference>
<dbReference type="FunFam" id="2.40.50.120:FF:000003">
    <property type="entry name" value="Secreted frizzled-related protein 1"/>
    <property type="match status" value="1"/>
</dbReference>
<dbReference type="GO" id="GO:0005615">
    <property type="term" value="C:extracellular space"/>
    <property type="evidence" value="ECO:0007669"/>
    <property type="project" value="TreeGrafter"/>
</dbReference>
<dbReference type="GO" id="GO:0060070">
    <property type="term" value="P:canonical Wnt signaling pathway"/>
    <property type="evidence" value="ECO:0007669"/>
    <property type="project" value="TreeGrafter"/>
</dbReference>
<dbReference type="Pfam" id="PF01392">
    <property type="entry name" value="Fz"/>
    <property type="match status" value="1"/>
</dbReference>
<evidence type="ECO:0000256" key="2">
    <source>
        <dbReference type="ARBA" id="ARBA00010054"/>
    </source>
</evidence>
<evidence type="ECO:0000259" key="13">
    <source>
        <dbReference type="PROSITE" id="PS50038"/>
    </source>
</evidence>
<feature type="domain" description="FZ" evidence="13">
    <location>
        <begin position="79"/>
        <end position="196"/>
    </location>
</feature>
<dbReference type="SUPFAM" id="SSF63501">
    <property type="entry name" value="Frizzled cysteine-rich domain"/>
    <property type="match status" value="1"/>
</dbReference>
<dbReference type="InterPro" id="IPR001134">
    <property type="entry name" value="Netrin_domain"/>
</dbReference>
<evidence type="ECO:0000256" key="3">
    <source>
        <dbReference type="ARBA" id="ARBA00020517"/>
    </source>
</evidence>
<evidence type="ECO:0000259" key="14">
    <source>
        <dbReference type="PROSITE" id="PS50189"/>
    </source>
</evidence>
<keyword evidence="6" id="KW-0879">Wnt signaling pathway</keyword>
<evidence type="ECO:0000256" key="9">
    <source>
        <dbReference type="ARBA" id="ARBA00023157"/>
    </source>
</evidence>
<comment type="subcellular location">
    <subcellularLocation>
        <location evidence="1">Secreted</location>
    </subcellularLocation>
</comment>
<evidence type="ECO:0000256" key="5">
    <source>
        <dbReference type="ARBA" id="ARBA00022525"/>
    </source>
</evidence>
<dbReference type="InterPro" id="IPR036790">
    <property type="entry name" value="Frizzled_dom_sf"/>
</dbReference>
<dbReference type="InterPro" id="IPR008993">
    <property type="entry name" value="TIMP-like_OB-fold"/>
</dbReference>
<gene>
    <name evidence="16" type="primary">LOC116940726</name>
</gene>
<feature type="disulfide bond" evidence="11">
    <location>
        <begin position="159"/>
        <end position="183"/>
    </location>
</feature>
<evidence type="ECO:0000256" key="8">
    <source>
        <dbReference type="ARBA" id="ARBA00022782"/>
    </source>
</evidence>
<evidence type="ECO:0000313" key="15">
    <source>
        <dbReference type="Proteomes" id="UP001318040"/>
    </source>
</evidence>
<evidence type="ECO:0000256" key="6">
    <source>
        <dbReference type="ARBA" id="ARBA00022687"/>
    </source>
</evidence>
<organism evidence="15 16">
    <name type="scientific">Petromyzon marinus</name>
    <name type="common">Sea lamprey</name>
    <dbReference type="NCBI Taxonomy" id="7757"/>
    <lineage>
        <taxon>Eukaryota</taxon>
        <taxon>Metazoa</taxon>
        <taxon>Chordata</taxon>
        <taxon>Craniata</taxon>
        <taxon>Vertebrata</taxon>
        <taxon>Cyclostomata</taxon>
        <taxon>Hyperoartia</taxon>
        <taxon>Petromyzontiformes</taxon>
        <taxon>Petromyzontidae</taxon>
        <taxon>Petromyzon</taxon>
    </lineage>
</organism>
<dbReference type="Gene3D" id="1.10.2000.10">
    <property type="entry name" value="Frizzled cysteine-rich domain"/>
    <property type="match status" value="1"/>
</dbReference>
<dbReference type="GeneID" id="116940726"/>
<name>A0AAJ7WQU5_PETMA</name>
<comment type="similarity">
    <text evidence="2">Belongs to the secreted frizzled-related protein (sFRP) family.</text>
</comment>
<keyword evidence="10" id="KW-0325">Glycoprotein</keyword>
<feature type="domain" description="NTR" evidence="14">
    <location>
        <begin position="214"/>
        <end position="339"/>
    </location>
</feature>
<accession>A0AAJ7WQU5</accession>
<keyword evidence="7 12" id="KW-0732">Signal</keyword>
<evidence type="ECO:0000256" key="10">
    <source>
        <dbReference type="ARBA" id="ARBA00023180"/>
    </source>
</evidence>
<evidence type="ECO:0000256" key="7">
    <source>
        <dbReference type="ARBA" id="ARBA00022729"/>
    </source>
</evidence>
<dbReference type="FunFam" id="1.10.2000.10:FF:000001">
    <property type="entry name" value="secreted frizzled-related protein 2"/>
    <property type="match status" value="1"/>
</dbReference>
<dbReference type="PROSITE" id="PS50038">
    <property type="entry name" value="FZ"/>
    <property type="match status" value="1"/>
</dbReference>
<evidence type="ECO:0000313" key="16">
    <source>
        <dbReference type="RefSeq" id="XP_032806794.1"/>
    </source>
</evidence>
<dbReference type="CDD" id="cd03580">
    <property type="entry name" value="NTR_Sfrp1_like"/>
    <property type="match status" value="1"/>
</dbReference>
<comment type="caution">
    <text evidence="11">Lacks conserved residue(s) required for the propagation of feature annotation.</text>
</comment>
<feature type="chain" id="PRO_5042551798" description="Secreted frizzled-related protein 1" evidence="12">
    <location>
        <begin position="33"/>
        <end position="346"/>
    </location>
</feature>
<protein>
    <recommendedName>
        <fullName evidence="3">Secreted frizzled-related protein 1</fullName>
    </recommendedName>
</protein>
<keyword evidence="4" id="KW-0217">Developmental protein</keyword>
<proteinExistence type="inferred from homology"/>
<dbReference type="InterPro" id="IPR020067">
    <property type="entry name" value="Frizzled_dom"/>
</dbReference>
<dbReference type="AlphaFoldDB" id="A0AAJ7WQU5"/>
<reference evidence="16" key="1">
    <citation type="submission" date="2025-08" db="UniProtKB">
        <authorList>
            <consortium name="RefSeq"/>
        </authorList>
    </citation>
    <scope>IDENTIFICATION</scope>
    <source>
        <tissue evidence="16">Sperm</tissue>
    </source>
</reference>
<dbReference type="GO" id="GO:0035567">
    <property type="term" value="P:non-canonical Wnt signaling pathway"/>
    <property type="evidence" value="ECO:0007669"/>
    <property type="project" value="TreeGrafter"/>
</dbReference>
<keyword evidence="15" id="KW-1185">Reference proteome</keyword>
<dbReference type="PROSITE" id="PS50189">
    <property type="entry name" value="NTR"/>
    <property type="match status" value="1"/>
</dbReference>
<dbReference type="GO" id="GO:0017147">
    <property type="term" value="F:Wnt-protein binding"/>
    <property type="evidence" value="ECO:0007669"/>
    <property type="project" value="TreeGrafter"/>
</dbReference>
<evidence type="ECO:0000256" key="12">
    <source>
        <dbReference type="SAM" id="SignalP"/>
    </source>
</evidence>
<dbReference type="InterPro" id="IPR018933">
    <property type="entry name" value="Netrin_module_non-TIMP"/>
</dbReference>
<dbReference type="RefSeq" id="XP_032806794.1">
    <property type="nucleotide sequence ID" value="XM_032950903.1"/>
</dbReference>
<dbReference type="PANTHER" id="PTHR11309:SF148">
    <property type="entry name" value="SECRETED FRIZZLED-RELATED PROTEIN 1"/>
    <property type="match status" value="1"/>
</dbReference>
<keyword evidence="9 11" id="KW-1015">Disulfide bond</keyword>
<evidence type="ECO:0000256" key="4">
    <source>
        <dbReference type="ARBA" id="ARBA00022473"/>
    </source>
</evidence>
<feature type="disulfide bond" evidence="11">
    <location>
        <begin position="94"/>
        <end position="140"/>
    </location>
</feature>
<dbReference type="InterPro" id="IPR015526">
    <property type="entry name" value="Frizzled/SFRP"/>
</dbReference>
<dbReference type="Pfam" id="PF01759">
    <property type="entry name" value="NTR"/>
    <property type="match status" value="1"/>
</dbReference>
<dbReference type="Gene3D" id="2.40.50.120">
    <property type="match status" value="1"/>
</dbReference>
<sequence>MRRARGPPGALLWDAVVSFFLLLLLPSRYTHADLPLPAVPADEGDVYEYAYSWQGDAHAEDSEISTGPGGWTWGPAFHPRRPACVPIPPELRLCHGIGYASMRLPNLLDHDSMGEVLQQAGAWVPLLARRCHPDARLLLCALFAPVCLARPVAPCRALCASVRAACAPLMDAFGFPWPEMLRCERFPLDRDLCIGLQFQSKGGQHAAQPASELCPQCESDVLPDTIADLYCASEFALRMRIKEVRRTERDRRVIGSRKRRRILRAGPLRPRDLRRLVLTLRNGARCSCPQLDGPRGAAPLLVMGRRAGPRLLLTAAFRLDGGGGGAARAALRRLKGHACPALHSAL</sequence>
<dbReference type="SUPFAM" id="SSF50242">
    <property type="entry name" value="TIMP-like"/>
    <property type="match status" value="1"/>
</dbReference>
<evidence type="ECO:0000256" key="11">
    <source>
        <dbReference type="PROSITE-ProRule" id="PRU00090"/>
    </source>
</evidence>
<dbReference type="GO" id="GO:0030154">
    <property type="term" value="P:cell differentiation"/>
    <property type="evidence" value="ECO:0007669"/>
    <property type="project" value="UniProtKB-KW"/>
</dbReference>
<dbReference type="Proteomes" id="UP001318040">
    <property type="component" value="Chromosome 9"/>
</dbReference>
<dbReference type="PANTHER" id="PTHR11309">
    <property type="entry name" value="FRIZZLED"/>
    <property type="match status" value="1"/>
</dbReference>
<feature type="signal peptide" evidence="12">
    <location>
        <begin position="1"/>
        <end position="32"/>
    </location>
</feature>